<dbReference type="AlphaFoldDB" id="A0A4C1TC84"/>
<dbReference type="EMBL" id="BGZK01000043">
    <property type="protein sequence ID" value="GBP10921.1"/>
    <property type="molecule type" value="Genomic_DNA"/>
</dbReference>
<sequence>MNQHETAHLLSSSTELSTYRVKSDTASLQSASGAGGGRPWRARCGGRKLAGRWRRRCGIATGRVPARPVEARVGSLVGRCTPLARSFRVFVTRGTRRRDVCADNINTYIETERLRDRSDVCPSAGVGFLRNRSDYSMTHETLPL</sequence>
<reference evidence="1 2" key="1">
    <citation type="journal article" date="2019" name="Commun. Biol.">
        <title>The bagworm genome reveals a unique fibroin gene that provides high tensile strength.</title>
        <authorList>
            <person name="Kono N."/>
            <person name="Nakamura H."/>
            <person name="Ohtoshi R."/>
            <person name="Tomita M."/>
            <person name="Numata K."/>
            <person name="Arakawa K."/>
        </authorList>
    </citation>
    <scope>NUCLEOTIDE SEQUENCE [LARGE SCALE GENOMIC DNA]</scope>
</reference>
<evidence type="ECO:0000313" key="2">
    <source>
        <dbReference type="Proteomes" id="UP000299102"/>
    </source>
</evidence>
<accession>A0A4C1TC84</accession>
<name>A0A4C1TC84_EUMVA</name>
<evidence type="ECO:0000313" key="1">
    <source>
        <dbReference type="EMBL" id="GBP10921.1"/>
    </source>
</evidence>
<organism evidence="1 2">
    <name type="scientific">Eumeta variegata</name>
    <name type="common">Bagworm moth</name>
    <name type="synonym">Eumeta japonica</name>
    <dbReference type="NCBI Taxonomy" id="151549"/>
    <lineage>
        <taxon>Eukaryota</taxon>
        <taxon>Metazoa</taxon>
        <taxon>Ecdysozoa</taxon>
        <taxon>Arthropoda</taxon>
        <taxon>Hexapoda</taxon>
        <taxon>Insecta</taxon>
        <taxon>Pterygota</taxon>
        <taxon>Neoptera</taxon>
        <taxon>Endopterygota</taxon>
        <taxon>Lepidoptera</taxon>
        <taxon>Glossata</taxon>
        <taxon>Ditrysia</taxon>
        <taxon>Tineoidea</taxon>
        <taxon>Psychidae</taxon>
        <taxon>Oiketicinae</taxon>
        <taxon>Eumeta</taxon>
    </lineage>
</organism>
<proteinExistence type="predicted"/>
<protein>
    <submittedName>
        <fullName evidence="1">Uncharacterized protein</fullName>
    </submittedName>
</protein>
<comment type="caution">
    <text evidence="1">The sequence shown here is derived from an EMBL/GenBank/DDBJ whole genome shotgun (WGS) entry which is preliminary data.</text>
</comment>
<dbReference type="Proteomes" id="UP000299102">
    <property type="component" value="Unassembled WGS sequence"/>
</dbReference>
<gene>
    <name evidence="1" type="ORF">EVAR_5491_1</name>
</gene>
<keyword evidence="2" id="KW-1185">Reference proteome</keyword>